<dbReference type="EMBL" id="PCYL01000036">
    <property type="protein sequence ID" value="PIR46592.1"/>
    <property type="molecule type" value="Genomic_DNA"/>
</dbReference>
<keyword evidence="1" id="KW-0812">Transmembrane</keyword>
<feature type="transmembrane region" description="Helical" evidence="1">
    <location>
        <begin position="45"/>
        <end position="66"/>
    </location>
</feature>
<gene>
    <name evidence="2" type="ORF">COV07_03490</name>
</gene>
<accession>A0A2H0RJ54</accession>
<evidence type="ECO:0000313" key="2">
    <source>
        <dbReference type="EMBL" id="PIR46592.1"/>
    </source>
</evidence>
<dbReference type="AlphaFoldDB" id="A0A2H0RJ54"/>
<reference evidence="2 3" key="1">
    <citation type="submission" date="2017-09" db="EMBL/GenBank/DDBJ databases">
        <title>Depth-based differentiation of microbial function through sediment-hosted aquifers and enrichment of novel symbionts in the deep terrestrial subsurface.</title>
        <authorList>
            <person name="Probst A.J."/>
            <person name="Ladd B."/>
            <person name="Jarett J.K."/>
            <person name="Geller-Mcgrath D.E."/>
            <person name="Sieber C.M."/>
            <person name="Emerson J.B."/>
            <person name="Anantharaman K."/>
            <person name="Thomas B.C."/>
            <person name="Malmstrom R."/>
            <person name="Stieglmeier M."/>
            <person name="Klingl A."/>
            <person name="Woyke T."/>
            <person name="Ryan C.M."/>
            <person name="Banfield J.F."/>
        </authorList>
    </citation>
    <scope>NUCLEOTIDE SEQUENCE [LARGE SCALE GENOMIC DNA]</scope>
    <source>
        <strain evidence="2">CG10_big_fil_rev_8_21_14_0_10_45_14</strain>
    </source>
</reference>
<proteinExistence type="predicted"/>
<feature type="transmembrane region" description="Helical" evidence="1">
    <location>
        <begin position="16"/>
        <end position="39"/>
    </location>
</feature>
<evidence type="ECO:0008006" key="4">
    <source>
        <dbReference type="Google" id="ProtNLM"/>
    </source>
</evidence>
<feature type="transmembrane region" description="Helical" evidence="1">
    <location>
        <begin position="113"/>
        <end position="132"/>
    </location>
</feature>
<evidence type="ECO:0000256" key="1">
    <source>
        <dbReference type="SAM" id="Phobius"/>
    </source>
</evidence>
<evidence type="ECO:0000313" key="3">
    <source>
        <dbReference type="Proteomes" id="UP000230833"/>
    </source>
</evidence>
<keyword evidence="1" id="KW-1133">Transmembrane helix</keyword>
<comment type="caution">
    <text evidence="2">The sequence shown here is derived from an EMBL/GenBank/DDBJ whole genome shotgun (WGS) entry which is preliminary data.</text>
</comment>
<keyword evidence="1" id="KW-0472">Membrane</keyword>
<feature type="transmembrane region" description="Helical" evidence="1">
    <location>
        <begin position="78"/>
        <end position="101"/>
    </location>
</feature>
<name>A0A2H0RJ54_9BACT</name>
<dbReference type="Proteomes" id="UP000230833">
    <property type="component" value="Unassembled WGS sequence"/>
</dbReference>
<sequence length="146" mass="15766">MSYDTNHVQSGAKGGLIAGVVFGAMMGMMGMLPMVAMLFKSESAIFGFILHLVFSAIIGVIFGLVFGHMVINKRTGVILGLLYGVIWWVLGPLVIMPVWLGMGLQLSVEGVNMAIPSLWGHLVFGFILGLVYPMFTKTENKNADTV</sequence>
<organism evidence="2 3">
    <name type="scientific">Candidatus Vogelbacteria bacterium CG10_big_fil_rev_8_21_14_0_10_45_14</name>
    <dbReference type="NCBI Taxonomy" id="1975042"/>
    <lineage>
        <taxon>Bacteria</taxon>
        <taxon>Candidatus Vogeliibacteriota</taxon>
    </lineage>
</organism>
<protein>
    <recommendedName>
        <fullName evidence="4">DUF1440 domain-containing protein</fullName>
    </recommendedName>
</protein>